<feature type="signal peptide" evidence="1">
    <location>
        <begin position="1"/>
        <end position="19"/>
    </location>
</feature>
<protein>
    <submittedName>
        <fullName evidence="2">Uncharacterized protein</fullName>
    </submittedName>
</protein>
<evidence type="ECO:0000313" key="2">
    <source>
        <dbReference type="EMBL" id="USQ13716.1"/>
    </source>
</evidence>
<dbReference type="EMBL" id="CP071527">
    <property type="protein sequence ID" value="USQ13716.1"/>
    <property type="molecule type" value="Genomic_DNA"/>
</dbReference>
<evidence type="ECO:0000313" key="3">
    <source>
        <dbReference type="Proteomes" id="UP001057474"/>
    </source>
</evidence>
<proteinExistence type="predicted"/>
<keyword evidence="1" id="KW-0732">Signal</keyword>
<keyword evidence="3" id="KW-1185">Reference proteome</keyword>
<gene>
    <name evidence="2" type="ORF">J2N86_13735</name>
</gene>
<name>A0ABY4Y8E9_9GAMM</name>
<dbReference type="Proteomes" id="UP001057474">
    <property type="component" value="Chromosome"/>
</dbReference>
<dbReference type="RefSeq" id="WP_252580035.1">
    <property type="nucleotide sequence ID" value="NZ_CP071527.1"/>
</dbReference>
<feature type="chain" id="PRO_5046564967" evidence="1">
    <location>
        <begin position="20"/>
        <end position="198"/>
    </location>
</feature>
<accession>A0ABY4Y8E9</accession>
<evidence type="ECO:0000256" key="1">
    <source>
        <dbReference type="SAM" id="SignalP"/>
    </source>
</evidence>
<reference evidence="2" key="1">
    <citation type="submission" date="2021-03" db="EMBL/GenBank/DDBJ databases">
        <title>Legionella lytica PCM 2298.</title>
        <authorList>
            <person name="Koper P."/>
        </authorList>
    </citation>
    <scope>NUCLEOTIDE SEQUENCE</scope>
    <source>
        <strain evidence="2">PCM 2298</strain>
    </source>
</reference>
<organism evidence="2 3">
    <name type="scientific">Legionella lytica</name>
    <dbReference type="NCBI Taxonomy" id="96232"/>
    <lineage>
        <taxon>Bacteria</taxon>
        <taxon>Pseudomonadati</taxon>
        <taxon>Pseudomonadota</taxon>
        <taxon>Gammaproteobacteria</taxon>
        <taxon>Legionellales</taxon>
        <taxon>Legionellaceae</taxon>
        <taxon>Legionella</taxon>
    </lineage>
</organism>
<sequence length="198" mass="23275">MKNFILAVFILLQPWPSFANKGDCSTTIDGYKVVKNSVYPFLIDKDKACFFAFYVDKAQLNYAEENHDDNFEDEAMWYGYYKLSSPHHIIEFPKPSDLLWLGICRINAISFYDMNGDGVRDVSVIGSCNHLSSLKYTYPLVFIRYKDKYIFNEDVYSRLYGFIDLTIADIHAYIKDPKNNYQLLRNRYNKLEIKSQKI</sequence>